<proteinExistence type="predicted"/>
<name>U1N345_9EURY</name>
<organism evidence="1 2">
    <name type="scientific">Haloquadratum walsbyi J07HQW2</name>
    <dbReference type="NCBI Taxonomy" id="1238425"/>
    <lineage>
        <taxon>Archaea</taxon>
        <taxon>Methanobacteriati</taxon>
        <taxon>Methanobacteriota</taxon>
        <taxon>Stenosarchaea group</taxon>
        <taxon>Halobacteria</taxon>
        <taxon>Halobacteriales</taxon>
        <taxon>Haloferacaceae</taxon>
        <taxon>Haloquadratum</taxon>
    </lineage>
</organism>
<dbReference type="Proteomes" id="UP000030710">
    <property type="component" value="Unassembled WGS sequence"/>
</dbReference>
<evidence type="ECO:0000313" key="1">
    <source>
        <dbReference type="EMBL" id="ERG97319.1"/>
    </source>
</evidence>
<accession>U1N345</accession>
<dbReference type="HOGENOM" id="CLU_2406316_0_0_2"/>
<dbReference type="EMBL" id="KE356561">
    <property type="protein sequence ID" value="ERG97319.1"/>
    <property type="molecule type" value="Genomic_DNA"/>
</dbReference>
<gene>
    <name evidence="1" type="ORF">J07HQW2_03805</name>
</gene>
<dbReference type="AlphaFoldDB" id="U1N345"/>
<protein>
    <submittedName>
        <fullName evidence="1">Uncharacterized protein</fullName>
    </submittedName>
</protein>
<reference evidence="1 2" key="1">
    <citation type="journal article" date="2013" name="PLoS ONE">
        <title>Assembly-driven community genomics of a hypersaline microbial ecosystem.</title>
        <authorList>
            <person name="Podell S."/>
            <person name="Ugalde J.A."/>
            <person name="Narasingarao P."/>
            <person name="Banfield J.F."/>
            <person name="Heidelberg K.B."/>
            <person name="Allen E.E."/>
        </authorList>
    </citation>
    <scope>NUCLEOTIDE SEQUENCE [LARGE SCALE GENOMIC DNA]</scope>
    <source>
        <strain evidence="2">J07HQW2</strain>
    </source>
</reference>
<dbReference type="STRING" id="1238425.J07HQW2_03805"/>
<sequence length="92" mass="10286">MRSRLVLSVLLSEQFLPSRVDVRLDGILSYRSDVSPLADSIAFCLLDDDPIDRLVDRAVAGDQLSKSLEEVLLLPRERDVFELVSVPIVCSE</sequence>
<evidence type="ECO:0000313" key="2">
    <source>
        <dbReference type="Proteomes" id="UP000030710"/>
    </source>
</evidence>